<sequence length="277" mass="29250">MLDAAKLCAEVTLAPIRSGDFVDDASNGQVTQQLWIDDASAWEDLYNGRRKTNGEMPQITPGASFATTPVVLAVPKPLASAKTTGPHAWIDGLATLPLSAADVRESTPTALAFAAVWQQFANLPGGTDSISDAFFEIVRSQIPVEKAFENGANTKTAKALPASEQEIYGWITAHADSPVSALTPTAAMPMVDYSVVRIGALDAAATKTTQALEAALVTPAAQEVSPRRLPRPRRDLVCSTGRRHPGHLAQRPHHHRTAGLRADRAGRAADLAAPAGP</sequence>
<feature type="compositionally biased region" description="Basic residues" evidence="1">
    <location>
        <begin position="241"/>
        <end position="258"/>
    </location>
</feature>
<keyword evidence="3" id="KW-1185">Reference proteome</keyword>
<protein>
    <submittedName>
        <fullName evidence="2">Uncharacterized protein</fullName>
    </submittedName>
</protein>
<organism evidence="2 3">
    <name type="scientific">Nostocoides vanveenii</name>
    <dbReference type="NCBI Taxonomy" id="330835"/>
    <lineage>
        <taxon>Bacteria</taxon>
        <taxon>Bacillati</taxon>
        <taxon>Actinomycetota</taxon>
        <taxon>Actinomycetes</taxon>
        <taxon>Micrococcales</taxon>
        <taxon>Intrasporangiaceae</taxon>
        <taxon>Nostocoides</taxon>
    </lineage>
</organism>
<feature type="compositionally biased region" description="Low complexity" evidence="1">
    <location>
        <begin position="268"/>
        <end position="277"/>
    </location>
</feature>
<dbReference type="EMBL" id="BAAAPN010000107">
    <property type="protein sequence ID" value="GAA1777435.1"/>
    <property type="molecule type" value="Genomic_DNA"/>
</dbReference>
<evidence type="ECO:0000313" key="3">
    <source>
        <dbReference type="Proteomes" id="UP001501475"/>
    </source>
</evidence>
<dbReference type="RefSeq" id="WP_344069494.1">
    <property type="nucleotide sequence ID" value="NZ_BAAAPN010000107.1"/>
</dbReference>
<evidence type="ECO:0000256" key="1">
    <source>
        <dbReference type="SAM" id="MobiDB-lite"/>
    </source>
</evidence>
<accession>A0ABN2L7H5</accession>
<gene>
    <name evidence="2" type="ORF">GCM10009810_38110</name>
</gene>
<comment type="caution">
    <text evidence="2">The sequence shown here is derived from an EMBL/GenBank/DDBJ whole genome shotgun (WGS) entry which is preliminary data.</text>
</comment>
<proteinExistence type="predicted"/>
<feature type="region of interest" description="Disordered" evidence="1">
    <location>
        <begin position="241"/>
        <end position="277"/>
    </location>
</feature>
<name>A0ABN2L7H5_9MICO</name>
<reference evidence="2 3" key="1">
    <citation type="journal article" date="2019" name="Int. J. Syst. Evol. Microbiol.">
        <title>The Global Catalogue of Microorganisms (GCM) 10K type strain sequencing project: providing services to taxonomists for standard genome sequencing and annotation.</title>
        <authorList>
            <consortium name="The Broad Institute Genomics Platform"/>
            <consortium name="The Broad Institute Genome Sequencing Center for Infectious Disease"/>
            <person name="Wu L."/>
            <person name="Ma J."/>
        </authorList>
    </citation>
    <scope>NUCLEOTIDE SEQUENCE [LARGE SCALE GENOMIC DNA]</scope>
    <source>
        <strain evidence="2 3">JCM 15591</strain>
    </source>
</reference>
<evidence type="ECO:0000313" key="2">
    <source>
        <dbReference type="EMBL" id="GAA1777435.1"/>
    </source>
</evidence>
<dbReference type="Proteomes" id="UP001501475">
    <property type="component" value="Unassembled WGS sequence"/>
</dbReference>